<gene>
    <name evidence="3" type="ORF">GON26_08600</name>
</gene>
<dbReference type="Pfam" id="PF09722">
    <property type="entry name" value="Xre_MbcA_ParS_C"/>
    <property type="match status" value="1"/>
</dbReference>
<evidence type="ECO:0000313" key="3">
    <source>
        <dbReference type="EMBL" id="MWB94420.1"/>
    </source>
</evidence>
<dbReference type="AlphaFoldDB" id="A0A6I4NIX2"/>
<sequence>MEAVKLKSGEAIDKAVRGFITKVEKDSGYKLITKNITYREFLKNKMLISHSIREGIPYDFFNLIKENAPFNEEDWASFLGISTKSLQRNKVKENFIFKSLQSEKILELAEVTSLGKEVFDSEEQFYLWLNTPSFALASLTPFELLRDSYGKEMVVNELNKIDQGIFV</sequence>
<comment type="caution">
    <text evidence="3">The sequence shown here is derived from an EMBL/GenBank/DDBJ whole genome shotgun (WGS) entry which is preliminary data.</text>
</comment>
<dbReference type="InterPro" id="IPR024467">
    <property type="entry name" value="Xre/MbcA/ParS-like_toxin-bd"/>
</dbReference>
<protein>
    <submittedName>
        <fullName evidence="3">DUF2384 domain-containing protein</fullName>
    </submittedName>
</protein>
<dbReference type="RefSeq" id="WP_160374425.1">
    <property type="nucleotide sequence ID" value="NZ_WSTB01000004.1"/>
</dbReference>
<name>A0A6I4NIX2_9FLAO</name>
<accession>A0A6I4NIX2</accession>
<feature type="domain" description="Antitoxin Xre/MbcA/ParS-like toxin-binding" evidence="1">
    <location>
        <begin position="116"/>
        <end position="164"/>
    </location>
</feature>
<dbReference type="InterPro" id="IPR011979">
    <property type="entry name" value="Antitox_Xre"/>
</dbReference>
<feature type="domain" description="Antitoxin Xre-like helix-turn-helix" evidence="2">
    <location>
        <begin position="51"/>
        <end position="109"/>
    </location>
</feature>
<dbReference type="EMBL" id="WSTB01000004">
    <property type="protein sequence ID" value="MWB94420.1"/>
    <property type="molecule type" value="Genomic_DNA"/>
</dbReference>
<reference evidence="3 4" key="1">
    <citation type="submission" date="2019-12" db="EMBL/GenBank/DDBJ databases">
        <authorList>
            <person name="Kim Y.S."/>
        </authorList>
    </citation>
    <scope>NUCLEOTIDE SEQUENCE [LARGE SCALE GENOMIC DNA]</scope>
    <source>
        <strain evidence="3 4">GA093</strain>
    </source>
</reference>
<evidence type="ECO:0000259" key="1">
    <source>
        <dbReference type="Pfam" id="PF09722"/>
    </source>
</evidence>
<proteinExistence type="predicted"/>
<evidence type="ECO:0000313" key="4">
    <source>
        <dbReference type="Proteomes" id="UP000471501"/>
    </source>
</evidence>
<evidence type="ECO:0000259" key="2">
    <source>
        <dbReference type="Pfam" id="PF20432"/>
    </source>
</evidence>
<dbReference type="Proteomes" id="UP000471501">
    <property type="component" value="Unassembled WGS sequence"/>
</dbReference>
<dbReference type="InterPro" id="IPR046847">
    <property type="entry name" value="Xre-like_HTH"/>
</dbReference>
<dbReference type="GO" id="GO:0003677">
    <property type="term" value="F:DNA binding"/>
    <property type="evidence" value="ECO:0007669"/>
    <property type="project" value="InterPro"/>
</dbReference>
<dbReference type="Pfam" id="PF20432">
    <property type="entry name" value="Xre-like-HTH"/>
    <property type="match status" value="1"/>
</dbReference>
<organism evidence="3 4">
    <name type="scientific">Flavobacterium hydrocarbonoxydans</name>
    <dbReference type="NCBI Taxonomy" id="2683249"/>
    <lineage>
        <taxon>Bacteria</taxon>
        <taxon>Pseudomonadati</taxon>
        <taxon>Bacteroidota</taxon>
        <taxon>Flavobacteriia</taxon>
        <taxon>Flavobacteriales</taxon>
        <taxon>Flavobacteriaceae</taxon>
        <taxon>Flavobacterium</taxon>
    </lineage>
</organism>
<keyword evidence="4" id="KW-1185">Reference proteome</keyword>
<dbReference type="NCBIfam" id="TIGR02293">
    <property type="entry name" value="TAS_TIGR02293"/>
    <property type="match status" value="1"/>
</dbReference>